<reference evidence="2 3" key="1">
    <citation type="submission" date="2019-03" db="EMBL/GenBank/DDBJ databases">
        <title>Genomic Encyclopedia of Type Strains, Phase IV (KMG-IV): sequencing the most valuable type-strain genomes for metagenomic binning, comparative biology and taxonomic classification.</title>
        <authorList>
            <person name="Goeker M."/>
        </authorList>
    </citation>
    <scope>NUCLEOTIDE SEQUENCE [LARGE SCALE GENOMIC DNA]</scope>
    <source>
        <strain evidence="2 3">DSM 18792</strain>
    </source>
</reference>
<sequence length="112" mass="13768">MILISKYLVPKGYLGLTCYPFVFLKTEDLKLDSVLINHEKIHLRQQIEMLVFPFYIIYGIEFVIRFMQYKNWHTAYKNISFEREAYINEGHLDYLKQRKFWDFLKYLRSNDI</sequence>
<name>A0A4R1RQD2_9FLAO</name>
<dbReference type="RefSeq" id="WP_132213679.1">
    <property type="nucleotide sequence ID" value="NZ_OX156936.1"/>
</dbReference>
<keyword evidence="1" id="KW-1133">Transmembrane helix</keyword>
<organism evidence="2 3">
    <name type="scientific">Mariniflexile fucanivorans</name>
    <dbReference type="NCBI Taxonomy" id="264023"/>
    <lineage>
        <taxon>Bacteria</taxon>
        <taxon>Pseudomonadati</taxon>
        <taxon>Bacteroidota</taxon>
        <taxon>Flavobacteriia</taxon>
        <taxon>Flavobacteriales</taxon>
        <taxon>Flavobacteriaceae</taxon>
        <taxon>Mariniflexile</taxon>
    </lineage>
</organism>
<dbReference type="EMBL" id="SLUP01000001">
    <property type="protein sequence ID" value="TCL68613.1"/>
    <property type="molecule type" value="Genomic_DNA"/>
</dbReference>
<dbReference type="Proteomes" id="UP000295455">
    <property type="component" value="Unassembled WGS sequence"/>
</dbReference>
<dbReference type="AlphaFoldDB" id="A0A4R1RQD2"/>
<accession>A0A4R1RQD2</accession>
<keyword evidence="1" id="KW-0472">Membrane</keyword>
<feature type="transmembrane region" description="Helical" evidence="1">
    <location>
        <begin position="49"/>
        <end position="67"/>
    </location>
</feature>
<keyword evidence="3" id="KW-1185">Reference proteome</keyword>
<keyword evidence="1" id="KW-0812">Transmembrane</keyword>
<protein>
    <submittedName>
        <fullName evidence="2">Uncharacterized protein</fullName>
    </submittedName>
</protein>
<proteinExistence type="predicted"/>
<evidence type="ECO:0000313" key="2">
    <source>
        <dbReference type="EMBL" id="TCL68613.1"/>
    </source>
</evidence>
<comment type="caution">
    <text evidence="2">The sequence shown here is derived from an EMBL/GenBank/DDBJ whole genome shotgun (WGS) entry which is preliminary data.</text>
</comment>
<gene>
    <name evidence="2" type="ORF">EV196_10128</name>
</gene>
<evidence type="ECO:0000313" key="3">
    <source>
        <dbReference type="Proteomes" id="UP000295455"/>
    </source>
</evidence>
<dbReference type="OrthoDB" id="1027344at2"/>
<evidence type="ECO:0000256" key="1">
    <source>
        <dbReference type="SAM" id="Phobius"/>
    </source>
</evidence>